<dbReference type="CDD" id="cd11386">
    <property type="entry name" value="MCP_signal"/>
    <property type="match status" value="1"/>
</dbReference>
<dbReference type="EMBL" id="DYWT01000092">
    <property type="protein sequence ID" value="HJF31219.1"/>
    <property type="molecule type" value="Genomic_DNA"/>
</dbReference>
<dbReference type="Gene3D" id="1.10.287.950">
    <property type="entry name" value="Methyl-accepting chemotaxis protein"/>
    <property type="match status" value="1"/>
</dbReference>
<keyword evidence="2" id="KW-1003">Cell membrane</keyword>
<dbReference type="GO" id="GO:0007165">
    <property type="term" value="P:signal transduction"/>
    <property type="evidence" value="ECO:0007669"/>
    <property type="project" value="UniProtKB-KW"/>
</dbReference>
<keyword evidence="8" id="KW-1133">Transmembrane helix</keyword>
<evidence type="ECO:0000313" key="11">
    <source>
        <dbReference type="EMBL" id="HJF31219.1"/>
    </source>
</evidence>
<sequence>MKFTVGKKIWSGFLAVLLLMVVIGAASFWSLSKMNDEYRHMLEDQIAKTVLLEKISSTQYKISNDVRGFLLFKEVSYLKNRAMLSEEFDSQWGRLEQMSRTDSERILLEELKEARTSYMESTDLAISEFDNGDQEKALNIASDATIFQALIMDKIEELIVFQGEQTDQADQGIQNLMKDTRVLTSGLIAIAVLVSIAVALVISRSIARPVGKMTTALTEIADGNLAIEPVTIRNKDEIGDMATALNSMTGDLRGIIKRANDSAVQLAVQAEELSASSEESLAASEMVAEISERNLAGSESQVIIVNETVIALKEMVMGIDRITEDNEAMLLSSEDVARLVEEGASLMEDVTGQMTVINTTIGQSATIMTDMASRSEEIRKVTSLITDISDQTNLLALNAAIEAARAGEHGKGFAVVAEEVRHLAEQSKQSAGEIGQMIDAMIGNVGQAVSSTEDGNRRVEEGLAVTERTRAVFNKIEQAAGDVGEKVTTVSAAIEQIRTMTDEVSDRSSKVQELAMQSSEEAQSTSAATEEQLAANEEISSSSQLLAELSEQLQKDMGQFKVE</sequence>
<dbReference type="Pfam" id="PF00015">
    <property type="entry name" value="MCPsignal"/>
    <property type="match status" value="1"/>
</dbReference>
<dbReference type="InterPro" id="IPR004089">
    <property type="entry name" value="MCPsignal_dom"/>
</dbReference>
<evidence type="ECO:0000256" key="5">
    <source>
        <dbReference type="ARBA" id="ARBA00029447"/>
    </source>
</evidence>
<dbReference type="PANTHER" id="PTHR32089">
    <property type="entry name" value="METHYL-ACCEPTING CHEMOTAXIS PROTEIN MCPB"/>
    <property type="match status" value="1"/>
</dbReference>
<comment type="similarity">
    <text evidence="5">Belongs to the methyl-accepting chemotaxis (MCP) protein family.</text>
</comment>
<evidence type="ECO:0000259" key="10">
    <source>
        <dbReference type="PROSITE" id="PS50885"/>
    </source>
</evidence>
<dbReference type="PROSITE" id="PS50111">
    <property type="entry name" value="CHEMOTAXIS_TRANSDUC_2"/>
    <property type="match status" value="1"/>
</dbReference>
<accession>A0A921FYB1</accession>
<proteinExistence type="inferred from homology"/>
<keyword evidence="3 8" id="KW-0472">Membrane</keyword>
<evidence type="ECO:0000313" key="12">
    <source>
        <dbReference type="Proteomes" id="UP000698173"/>
    </source>
</evidence>
<dbReference type="PROSITE" id="PS50885">
    <property type="entry name" value="HAMP"/>
    <property type="match status" value="1"/>
</dbReference>
<evidence type="ECO:0000259" key="9">
    <source>
        <dbReference type="PROSITE" id="PS50111"/>
    </source>
</evidence>
<dbReference type="CDD" id="cd06225">
    <property type="entry name" value="HAMP"/>
    <property type="match status" value="1"/>
</dbReference>
<reference evidence="11" key="1">
    <citation type="journal article" date="2021" name="PeerJ">
        <title>Extensive microbial diversity within the chicken gut microbiome revealed by metagenomics and culture.</title>
        <authorList>
            <person name="Gilroy R."/>
            <person name="Ravi A."/>
            <person name="Getino M."/>
            <person name="Pursley I."/>
            <person name="Horton D.L."/>
            <person name="Alikhan N.F."/>
            <person name="Baker D."/>
            <person name="Gharbi K."/>
            <person name="Hall N."/>
            <person name="Watson M."/>
            <person name="Adriaenssens E.M."/>
            <person name="Foster-Nyarko E."/>
            <person name="Jarju S."/>
            <person name="Secka A."/>
            <person name="Antonio M."/>
            <person name="Oren A."/>
            <person name="Chaudhuri R.R."/>
            <person name="La Ragione R."/>
            <person name="Hildebrand F."/>
            <person name="Pallen M.J."/>
        </authorList>
    </citation>
    <scope>NUCLEOTIDE SEQUENCE</scope>
    <source>
        <strain evidence="11">CHK171-7178</strain>
    </source>
</reference>
<evidence type="ECO:0000256" key="4">
    <source>
        <dbReference type="ARBA" id="ARBA00023224"/>
    </source>
</evidence>
<protein>
    <submittedName>
        <fullName evidence="11">Methyl-accepting chemotaxis protein</fullName>
    </submittedName>
</protein>
<reference evidence="11" key="2">
    <citation type="submission" date="2021-09" db="EMBL/GenBank/DDBJ databases">
        <authorList>
            <person name="Gilroy R."/>
        </authorList>
    </citation>
    <scope>NUCLEOTIDE SEQUENCE</scope>
    <source>
        <strain evidence="11">CHK171-7178</strain>
    </source>
</reference>
<feature type="compositionally biased region" description="Low complexity" evidence="7">
    <location>
        <begin position="517"/>
        <end position="541"/>
    </location>
</feature>
<feature type="domain" description="HAMP" evidence="10">
    <location>
        <begin position="204"/>
        <end position="257"/>
    </location>
</feature>
<dbReference type="AlphaFoldDB" id="A0A921FYB1"/>
<comment type="subcellular location">
    <subcellularLocation>
        <location evidence="1">Cell membrane</location>
    </subcellularLocation>
</comment>
<keyword evidence="8" id="KW-0812">Transmembrane</keyword>
<comment type="caution">
    <text evidence="11">The sequence shown here is derived from an EMBL/GenBank/DDBJ whole genome shotgun (WGS) entry which is preliminary data.</text>
</comment>
<dbReference type="Gene3D" id="6.10.340.10">
    <property type="match status" value="1"/>
</dbReference>
<dbReference type="InterPro" id="IPR003660">
    <property type="entry name" value="HAMP_dom"/>
</dbReference>
<feature type="region of interest" description="Disordered" evidence="7">
    <location>
        <begin position="516"/>
        <end position="541"/>
    </location>
</feature>
<feature type="transmembrane region" description="Helical" evidence="8">
    <location>
        <begin position="182"/>
        <end position="202"/>
    </location>
</feature>
<feature type="transmembrane region" description="Helical" evidence="8">
    <location>
        <begin position="12"/>
        <end position="31"/>
    </location>
</feature>
<evidence type="ECO:0000256" key="3">
    <source>
        <dbReference type="ARBA" id="ARBA00023136"/>
    </source>
</evidence>
<gene>
    <name evidence="11" type="ORF">K8V56_05500</name>
</gene>
<evidence type="ECO:0000256" key="2">
    <source>
        <dbReference type="ARBA" id="ARBA00022475"/>
    </source>
</evidence>
<dbReference type="SMART" id="SM00283">
    <property type="entry name" value="MA"/>
    <property type="match status" value="1"/>
</dbReference>
<evidence type="ECO:0000256" key="1">
    <source>
        <dbReference type="ARBA" id="ARBA00004236"/>
    </source>
</evidence>
<evidence type="ECO:0000256" key="8">
    <source>
        <dbReference type="SAM" id="Phobius"/>
    </source>
</evidence>
<evidence type="ECO:0000256" key="7">
    <source>
        <dbReference type="SAM" id="MobiDB-lite"/>
    </source>
</evidence>
<dbReference type="PANTHER" id="PTHR32089:SF112">
    <property type="entry name" value="LYSOZYME-LIKE PROTEIN-RELATED"/>
    <property type="match status" value="1"/>
</dbReference>
<organism evidence="11 12">
    <name type="scientific">Sporosarcina psychrophila</name>
    <name type="common">Bacillus psychrophilus</name>
    <dbReference type="NCBI Taxonomy" id="1476"/>
    <lineage>
        <taxon>Bacteria</taxon>
        <taxon>Bacillati</taxon>
        <taxon>Bacillota</taxon>
        <taxon>Bacilli</taxon>
        <taxon>Bacillales</taxon>
        <taxon>Caryophanaceae</taxon>
        <taxon>Sporosarcina</taxon>
    </lineage>
</organism>
<dbReference type="SUPFAM" id="SSF58104">
    <property type="entry name" value="Methyl-accepting chemotaxis protein (MCP) signaling domain"/>
    <property type="match status" value="1"/>
</dbReference>
<evidence type="ECO:0000256" key="6">
    <source>
        <dbReference type="PROSITE-ProRule" id="PRU00284"/>
    </source>
</evidence>
<dbReference type="InterPro" id="IPR024478">
    <property type="entry name" value="HlyB_4HB_MCP"/>
</dbReference>
<dbReference type="Pfam" id="PF00672">
    <property type="entry name" value="HAMP"/>
    <property type="match status" value="1"/>
</dbReference>
<dbReference type="SMART" id="SM00304">
    <property type="entry name" value="HAMP"/>
    <property type="match status" value="1"/>
</dbReference>
<keyword evidence="4 6" id="KW-0807">Transducer</keyword>
<dbReference type="Proteomes" id="UP000698173">
    <property type="component" value="Unassembled WGS sequence"/>
</dbReference>
<dbReference type="Pfam" id="PF12729">
    <property type="entry name" value="4HB_MCP_1"/>
    <property type="match status" value="1"/>
</dbReference>
<feature type="domain" description="Methyl-accepting transducer" evidence="9">
    <location>
        <begin position="276"/>
        <end position="512"/>
    </location>
</feature>
<name>A0A921FYB1_SPOPS</name>
<dbReference type="GO" id="GO:0005886">
    <property type="term" value="C:plasma membrane"/>
    <property type="evidence" value="ECO:0007669"/>
    <property type="project" value="UniProtKB-SubCell"/>
</dbReference>